<dbReference type="EMBL" id="QKZV01000009">
    <property type="protein sequence ID" value="PZX60723.1"/>
    <property type="molecule type" value="Genomic_DNA"/>
</dbReference>
<evidence type="ECO:0000313" key="2">
    <source>
        <dbReference type="Proteomes" id="UP000249720"/>
    </source>
</evidence>
<gene>
    <name evidence="1" type="ORF">LX80_02501</name>
</gene>
<evidence type="ECO:0000313" key="1">
    <source>
        <dbReference type="EMBL" id="PZX60723.1"/>
    </source>
</evidence>
<dbReference type="AlphaFoldDB" id="A0A2W7RIN7"/>
<proteinExistence type="predicted"/>
<dbReference type="Pfam" id="PF02635">
    <property type="entry name" value="DsrE"/>
    <property type="match status" value="1"/>
</dbReference>
<sequence length="117" mass="13006">MQTYKVVFQLTSNEVDVYKSLISQINNLLNAMPNDVAVEVVCHGRSSSFCVQENNSFVPQILALIQKGVQIKVCQNMLHANGINPQQIIPQINIVPAGIAELVKRQHEGWAYIKAGF</sequence>
<name>A0A2W7RIN7_9BACT</name>
<dbReference type="PANTHER" id="PTHR37691:SF1">
    <property type="entry name" value="BLR3518 PROTEIN"/>
    <property type="match status" value="1"/>
</dbReference>
<keyword evidence="2" id="KW-1185">Reference proteome</keyword>
<dbReference type="InterPro" id="IPR027396">
    <property type="entry name" value="DsrEFH-like"/>
</dbReference>
<protein>
    <submittedName>
        <fullName evidence="1">Uncharacterized protein</fullName>
    </submittedName>
</protein>
<dbReference type="Gene3D" id="3.40.1260.10">
    <property type="entry name" value="DsrEFH-like"/>
    <property type="match status" value="1"/>
</dbReference>
<accession>A0A2W7RIN7</accession>
<dbReference type="Proteomes" id="UP000249720">
    <property type="component" value="Unassembled WGS sequence"/>
</dbReference>
<dbReference type="SUPFAM" id="SSF75169">
    <property type="entry name" value="DsrEFH-like"/>
    <property type="match status" value="1"/>
</dbReference>
<reference evidence="1 2" key="1">
    <citation type="submission" date="2018-06" db="EMBL/GenBank/DDBJ databases">
        <title>Genomic Encyclopedia of Archaeal and Bacterial Type Strains, Phase II (KMG-II): from individual species to whole genera.</title>
        <authorList>
            <person name="Goeker M."/>
        </authorList>
    </citation>
    <scope>NUCLEOTIDE SEQUENCE [LARGE SCALE GENOMIC DNA]</scope>
    <source>
        <strain evidence="1 2">DSM 23241</strain>
    </source>
</reference>
<dbReference type="OrthoDB" id="678766at2"/>
<comment type="caution">
    <text evidence="1">The sequence shown here is derived from an EMBL/GenBank/DDBJ whole genome shotgun (WGS) entry which is preliminary data.</text>
</comment>
<organism evidence="1 2">
    <name type="scientific">Hydrotalea sandarakina</name>
    <dbReference type="NCBI Taxonomy" id="1004304"/>
    <lineage>
        <taxon>Bacteria</taxon>
        <taxon>Pseudomonadati</taxon>
        <taxon>Bacteroidota</taxon>
        <taxon>Chitinophagia</taxon>
        <taxon>Chitinophagales</taxon>
        <taxon>Chitinophagaceae</taxon>
        <taxon>Hydrotalea</taxon>
    </lineage>
</organism>
<dbReference type="InterPro" id="IPR003787">
    <property type="entry name" value="Sulphur_relay_DsrE/F-like"/>
</dbReference>
<dbReference type="RefSeq" id="WP_111296957.1">
    <property type="nucleotide sequence ID" value="NZ_QKZV01000009.1"/>
</dbReference>
<dbReference type="PANTHER" id="PTHR37691">
    <property type="entry name" value="BLR3518 PROTEIN"/>
    <property type="match status" value="1"/>
</dbReference>